<dbReference type="FunFam" id="3.90.640.10:FF:000003">
    <property type="entry name" value="Molecular chaperone DnaK"/>
    <property type="match status" value="1"/>
</dbReference>
<dbReference type="FunFam" id="3.30.420.40:FF:000071">
    <property type="entry name" value="Molecular chaperone DnaK"/>
    <property type="match status" value="1"/>
</dbReference>
<evidence type="ECO:0000256" key="4">
    <source>
        <dbReference type="ARBA" id="ARBA00023186"/>
    </source>
</evidence>
<evidence type="ECO:0000256" key="1">
    <source>
        <dbReference type="ARBA" id="ARBA00007381"/>
    </source>
</evidence>
<keyword evidence="3" id="KW-0067">ATP-binding</keyword>
<dbReference type="CDD" id="cd10234">
    <property type="entry name" value="ASKHA_NBD_HSP70_DnaK-like"/>
    <property type="match status" value="1"/>
</dbReference>
<dbReference type="SUPFAM" id="SSF100920">
    <property type="entry name" value="Heat shock protein 70kD (HSP70), peptide-binding domain"/>
    <property type="match status" value="1"/>
</dbReference>
<reference evidence="5" key="1">
    <citation type="journal article" date="2021" name="ISME J.">
        <title>Mercury methylation by metabolically versatile and cosmopolitan marine bacteria.</title>
        <authorList>
            <person name="Lin H."/>
            <person name="Ascher D.B."/>
            <person name="Myung Y."/>
            <person name="Lamborg C.H."/>
            <person name="Hallam S.J."/>
            <person name="Gionfriddo C.M."/>
            <person name="Holt K.E."/>
            <person name="Moreau J.W."/>
        </authorList>
    </citation>
    <scope>NUCLEOTIDE SEQUENCE</scope>
    <source>
        <strain evidence="5">SI075_bin30</strain>
    </source>
</reference>
<dbReference type="PRINTS" id="PR00301">
    <property type="entry name" value="HEATSHOCK70"/>
</dbReference>
<dbReference type="PROSITE" id="PS00297">
    <property type="entry name" value="HSP70_1"/>
    <property type="match status" value="1"/>
</dbReference>
<evidence type="ECO:0000313" key="5">
    <source>
        <dbReference type="EMBL" id="MBT4870347.1"/>
    </source>
</evidence>
<keyword evidence="2" id="KW-0547">Nucleotide-binding</keyword>
<name>A0A8T5GF73_9ARCH</name>
<dbReference type="PANTHER" id="PTHR19375">
    <property type="entry name" value="HEAT SHOCK PROTEIN 70KDA"/>
    <property type="match status" value="1"/>
</dbReference>
<evidence type="ECO:0000313" key="6">
    <source>
        <dbReference type="Proteomes" id="UP000722459"/>
    </source>
</evidence>
<dbReference type="GO" id="GO:0140662">
    <property type="term" value="F:ATP-dependent protein folding chaperone"/>
    <property type="evidence" value="ECO:0007669"/>
    <property type="project" value="InterPro"/>
</dbReference>
<dbReference type="PROSITE" id="PS00329">
    <property type="entry name" value="HSP70_2"/>
    <property type="match status" value="1"/>
</dbReference>
<dbReference type="Gene3D" id="3.90.640.10">
    <property type="entry name" value="Actin, Chain A, domain 4"/>
    <property type="match status" value="1"/>
</dbReference>
<dbReference type="EMBL" id="JABJNZ010000028">
    <property type="protein sequence ID" value="MBT4870347.1"/>
    <property type="molecule type" value="Genomic_DNA"/>
</dbReference>
<dbReference type="GO" id="GO:0005524">
    <property type="term" value="F:ATP binding"/>
    <property type="evidence" value="ECO:0007669"/>
    <property type="project" value="UniProtKB-KW"/>
</dbReference>
<evidence type="ECO:0000256" key="3">
    <source>
        <dbReference type="ARBA" id="ARBA00022840"/>
    </source>
</evidence>
<dbReference type="Gene3D" id="3.30.420.40">
    <property type="match status" value="2"/>
</dbReference>
<proteinExistence type="inferred from homology"/>
<feature type="non-terminal residue" evidence="5">
    <location>
        <position position="420"/>
    </location>
</feature>
<dbReference type="Proteomes" id="UP000722459">
    <property type="component" value="Unassembled WGS sequence"/>
</dbReference>
<dbReference type="Gene3D" id="2.60.34.10">
    <property type="entry name" value="Substrate Binding Domain Of DNAk, Chain A, domain 1"/>
    <property type="match status" value="1"/>
</dbReference>
<dbReference type="InterPro" id="IPR029047">
    <property type="entry name" value="HSP70_peptide-bd_sf"/>
</dbReference>
<dbReference type="AlphaFoldDB" id="A0A8T5GF73"/>
<dbReference type="InterPro" id="IPR043129">
    <property type="entry name" value="ATPase_NBD"/>
</dbReference>
<dbReference type="Pfam" id="PF00012">
    <property type="entry name" value="HSP70"/>
    <property type="match status" value="2"/>
</dbReference>
<dbReference type="PROSITE" id="PS01036">
    <property type="entry name" value="HSP70_3"/>
    <property type="match status" value="1"/>
</dbReference>
<keyword evidence="4" id="KW-0143">Chaperone</keyword>
<dbReference type="NCBIfam" id="NF001413">
    <property type="entry name" value="PRK00290.1"/>
    <property type="match status" value="1"/>
</dbReference>
<evidence type="ECO:0000256" key="2">
    <source>
        <dbReference type="ARBA" id="ARBA00022741"/>
    </source>
</evidence>
<protein>
    <submittedName>
        <fullName evidence="5">Molecular chaperone DnaK</fullName>
    </submittedName>
</protein>
<organism evidence="5 6">
    <name type="scientific">Candidatus Iainarchaeum sp</name>
    <dbReference type="NCBI Taxonomy" id="3101447"/>
    <lineage>
        <taxon>Archaea</taxon>
        <taxon>Candidatus Iainarchaeota</taxon>
        <taxon>Candidatus Iainarchaeia</taxon>
        <taxon>Candidatus Iainarchaeales</taxon>
        <taxon>Candidatus Iainarchaeaceae</taxon>
        <taxon>Candidatus Iainarchaeum</taxon>
    </lineage>
</organism>
<comment type="similarity">
    <text evidence="1">Belongs to the heat shock protein 70 family.</text>
</comment>
<comment type="caution">
    <text evidence="5">The sequence shown here is derived from an EMBL/GenBank/DDBJ whole genome shotgun (WGS) entry which is preliminary data.</text>
</comment>
<sequence length="420" mass="44972">MSKIIGIDLGTSNSAAAVLEGGKPKIIPSAEGNTVYGKAFPSVVAFTKDGKMLVGEPARRQAVSNPENTITKAKRKMGTTHKFKANGKEYTPQQISAFILQKIKKDAESFLGDKVEKAVITVPAYFDDNQRQATKDAGSIAGLEVVRIVNEPTAASLSYGLDKKEKDEKVLVFDLGGGTLDVTLMELSDGVFEVKSTSGDTQLGGTDMDQSLVDFIVKDFQEKESVDLTKDSMALQRVVEAAEKAKIELSTTLETDINLPYVTADASGPKHLTMKINRSKLEELVRSTVDKCEKPITQALADAKLTAADLSKVILVGGPTRMPIVEEFVKKVTGIEPERGVDPMECVAMGAAIQAGVLSGEVKDVLLLDVTPLSLGIETLGGVSTKLIERNTTIPTKQSQVFSTAADNQTTVDIHVLQGE</sequence>
<accession>A0A8T5GF73</accession>
<gene>
    <name evidence="5" type="primary">dnaK</name>
    <name evidence="5" type="ORF">HON47_02140</name>
</gene>
<dbReference type="InterPro" id="IPR013126">
    <property type="entry name" value="Hsp_70_fam"/>
</dbReference>
<dbReference type="SUPFAM" id="SSF53067">
    <property type="entry name" value="Actin-like ATPase domain"/>
    <property type="match status" value="2"/>
</dbReference>
<dbReference type="InterPro" id="IPR018181">
    <property type="entry name" value="Heat_shock_70_CS"/>
</dbReference>